<dbReference type="InterPro" id="IPR031924">
    <property type="entry name" value="GH115"/>
</dbReference>
<accession>A0ABQ3Y0H1</accession>
<dbReference type="Gene3D" id="3.30.379.10">
    <property type="entry name" value="Chitobiase/beta-hexosaminidase domain 2-like"/>
    <property type="match status" value="1"/>
</dbReference>
<dbReference type="Gene3D" id="3.20.20.520">
    <property type="entry name" value="Glycosyl hydrolase family 115"/>
    <property type="match status" value="1"/>
</dbReference>
<feature type="region of interest" description="Disordered" evidence="2">
    <location>
        <begin position="221"/>
        <end position="247"/>
    </location>
</feature>
<dbReference type="InterPro" id="IPR024361">
    <property type="entry name" value="BACON"/>
</dbReference>
<feature type="compositionally biased region" description="Polar residues" evidence="2">
    <location>
        <begin position="232"/>
        <end position="242"/>
    </location>
</feature>
<evidence type="ECO:0008006" key="7">
    <source>
        <dbReference type="Google" id="ProtNLM"/>
    </source>
</evidence>
<dbReference type="Gene3D" id="1.20.58.2150">
    <property type="match status" value="1"/>
</dbReference>
<dbReference type="EMBL" id="BOMI01000034">
    <property type="protein sequence ID" value="GID73501.1"/>
    <property type="molecule type" value="Genomic_DNA"/>
</dbReference>
<dbReference type="PANTHER" id="PTHR37842:SF2">
    <property type="entry name" value="GYLCOSYL HYDROLASE 115 C-TERMINAL DOMAIN-CONTAINING PROTEIN"/>
    <property type="match status" value="1"/>
</dbReference>
<reference evidence="5 6" key="1">
    <citation type="submission" date="2021-01" db="EMBL/GenBank/DDBJ databases">
        <title>Whole genome shotgun sequence of Actinoplanes deccanensis NBRC 13994.</title>
        <authorList>
            <person name="Komaki H."/>
            <person name="Tamura T."/>
        </authorList>
    </citation>
    <scope>NUCLEOTIDE SEQUENCE [LARGE SCALE GENOMIC DNA]</scope>
    <source>
        <strain evidence="5 6">NBRC 13994</strain>
    </source>
</reference>
<evidence type="ECO:0000313" key="6">
    <source>
        <dbReference type="Proteomes" id="UP000609879"/>
    </source>
</evidence>
<keyword evidence="6" id="KW-1185">Reference proteome</keyword>
<feature type="domain" description="Gylcosyl hydrolase 115 C-terminal" evidence="3">
    <location>
        <begin position="965"/>
        <end position="1125"/>
    </location>
</feature>
<evidence type="ECO:0000256" key="1">
    <source>
        <dbReference type="ARBA" id="ARBA00022801"/>
    </source>
</evidence>
<dbReference type="InterPro" id="IPR042301">
    <property type="entry name" value="GH115_sf"/>
</dbReference>
<evidence type="ECO:0000256" key="2">
    <source>
        <dbReference type="SAM" id="MobiDB-lite"/>
    </source>
</evidence>
<evidence type="ECO:0000313" key="5">
    <source>
        <dbReference type="EMBL" id="GID73501.1"/>
    </source>
</evidence>
<dbReference type="Pfam" id="PF19190">
    <property type="entry name" value="BACON_2"/>
    <property type="match status" value="1"/>
</dbReference>
<dbReference type="PANTHER" id="PTHR37842">
    <property type="match status" value="1"/>
</dbReference>
<comment type="caution">
    <text evidence="5">The sequence shown here is derived from an EMBL/GenBank/DDBJ whole genome shotgun (WGS) entry which is preliminary data.</text>
</comment>
<organism evidence="5 6">
    <name type="scientific">Paractinoplanes deccanensis</name>
    <dbReference type="NCBI Taxonomy" id="113561"/>
    <lineage>
        <taxon>Bacteria</taxon>
        <taxon>Bacillati</taxon>
        <taxon>Actinomycetota</taxon>
        <taxon>Actinomycetes</taxon>
        <taxon>Micromonosporales</taxon>
        <taxon>Micromonosporaceae</taxon>
        <taxon>Paractinoplanes</taxon>
    </lineage>
</organism>
<dbReference type="Pfam" id="PF15979">
    <property type="entry name" value="Glyco_hydro_115"/>
    <property type="match status" value="1"/>
</dbReference>
<gene>
    <name evidence="5" type="ORF">Ade02nite_21420</name>
</gene>
<dbReference type="InterPro" id="IPR041437">
    <property type="entry name" value="GH115_C"/>
</dbReference>
<dbReference type="Proteomes" id="UP000609879">
    <property type="component" value="Unassembled WGS sequence"/>
</dbReference>
<keyword evidence="1" id="KW-0378">Hydrolase</keyword>
<name>A0ABQ3Y0H1_9ACTN</name>
<dbReference type="Pfam" id="PF17829">
    <property type="entry name" value="GH115_C"/>
    <property type="match status" value="1"/>
</dbReference>
<dbReference type="RefSeq" id="WP_203761424.1">
    <property type="nucleotide sequence ID" value="NZ_BAAABO010000029.1"/>
</dbReference>
<evidence type="ECO:0000259" key="3">
    <source>
        <dbReference type="Pfam" id="PF17829"/>
    </source>
</evidence>
<dbReference type="InterPro" id="IPR029018">
    <property type="entry name" value="Hex-like_dom2"/>
</dbReference>
<proteinExistence type="predicted"/>
<evidence type="ECO:0000259" key="4">
    <source>
        <dbReference type="Pfam" id="PF19190"/>
    </source>
</evidence>
<sequence>MSRPVRAPRPAISALRPVARALGLAARALRPSGRVLGPAALALRPSGSALRPSGSALRPSGLALRSSGLALRPSGLALRPSGSALRPAARTLLPAAVALTVTATLLAVPAASAPAADRAADPAAASGSFKANTTGYIATRPGPGRFPLVAGGKAAPIVVSTADYAGVIRVVDDLQTDIEKVTGVRPTVVHDDTCAELSTAGGCPQGAGTISSISGIMTDGGSPLGRAGSAQGGSSINGTRPTGSGDPVIVGTIGKSPLIDQIIARGKLDVRGIQGKWETTVEQVVTDPLPGVRRAFVIAGSDQRGSIYGTYDVSRNIGVSPWYFWDDVPAAPSEELYVLPGRHTQGTPKVKFRGFFINDENPATGTWAPGFFGPGKAPGHPGGLNSAYYAKVFETMLRLKANYLWPAVWGRAFAEDDPLNHATASFYGVVMGTSHEAPMMRGIEEWNRHPTGTGEWSFRRNADAIKAYWRDGAERMRDQNIEGVITLGMRGNGDVSLPDGDGIDLMSSIIDSQRQILRETGLIDRPQVQTLYKEVQRYWDNGYRPPDDVTVVFCDDNWGNMRRLPDASLPARKGGYGLYYHFDYVGDGRNYKWADTVNLTNTWEQLHLAYTSGVDRLWMVNVGDLKNEELPAQFFLDYAWNPDALPVGKLGEWNRRFAAQNFGTSLAPAVAELLDTYGHLQSRRKPELLNRRITTNPATGEVTYNDEASPFSRTAYDEMNRVTEEWLRLAEHATQVRRRVPAALQDAFYQLVYYQIKDTAIIYDLRRAEFTNIEYAAQGRAATNRLADRAEALFAEDQAMSRYYNEELAGGKWKGWQTQPKIGYGNVARYGPNAPWQQPELNNVALPDEIFPYLKRIDVPEQASLGVLPVLPSSISPWAARSSDPHLEIYNKGTTAFSYEVSTGQPWLRVTPASGRVTDEVRVSVSVDWKRAPLGVTTVPVTVSGAGTSTVVDVKVERPRVAPAGFLEAGGHVAIEADHYSRKSGSWQLLPGIGRTGNGLTPVSQGASLSYTVTLTGDQPVRISAYLSPRNSVYTPAGIRYGVSVDGAPPQIVNITTATGANDTTMNRQWARNTSDNINITTTTHEISGPGKHTVTFHAVDPTVIVQRLVIDTGGLQQSYLGPPESRRF</sequence>
<dbReference type="Gene3D" id="2.60.120.1620">
    <property type="match status" value="1"/>
</dbReference>
<feature type="domain" description="BACON" evidence="4">
    <location>
        <begin position="887"/>
        <end position="952"/>
    </location>
</feature>
<protein>
    <recommendedName>
        <fullName evidence="7">Glycosyl hydrolase</fullName>
    </recommendedName>
</protein>